<organism evidence="1 2">
    <name type="scientific">Limibacillus halophilus</name>
    <dbReference type="NCBI Taxonomy" id="1579333"/>
    <lineage>
        <taxon>Bacteria</taxon>
        <taxon>Pseudomonadati</taxon>
        <taxon>Pseudomonadota</taxon>
        <taxon>Alphaproteobacteria</taxon>
        <taxon>Rhodospirillales</taxon>
        <taxon>Rhodovibrionaceae</taxon>
        <taxon>Limibacillus</taxon>
    </lineage>
</organism>
<evidence type="ECO:0008006" key="3">
    <source>
        <dbReference type="Google" id="ProtNLM"/>
    </source>
</evidence>
<name>A0A839SX76_9PROT</name>
<sequence>MEIVEFESWHLEHLHLQEAQSYMISYFTPEYGSLLEKAGPSFTALHQGTPKAAAGIVMCHPHRALAWALLSAMGPRHFLPVHRAVRAFLDRQTIRRIEANVDVSFQQGHRWIRALGFELEAARMRAYSPEGRDYSLYSRIYKEV</sequence>
<gene>
    <name evidence="1" type="ORF">FHR98_001882</name>
</gene>
<dbReference type="EMBL" id="JACHXA010000004">
    <property type="protein sequence ID" value="MBB3065595.1"/>
    <property type="molecule type" value="Genomic_DNA"/>
</dbReference>
<evidence type="ECO:0000313" key="1">
    <source>
        <dbReference type="EMBL" id="MBB3065595.1"/>
    </source>
</evidence>
<proteinExistence type="predicted"/>
<dbReference type="RefSeq" id="WP_183416407.1">
    <property type="nucleotide sequence ID" value="NZ_JACHXA010000004.1"/>
</dbReference>
<accession>A0A839SX76</accession>
<comment type="caution">
    <text evidence="1">The sequence shown here is derived from an EMBL/GenBank/DDBJ whole genome shotgun (WGS) entry which is preliminary data.</text>
</comment>
<protein>
    <recommendedName>
        <fullName evidence="3">N-acetyltransferase domain-containing protein</fullName>
    </recommendedName>
</protein>
<reference evidence="1 2" key="1">
    <citation type="submission" date="2020-08" db="EMBL/GenBank/DDBJ databases">
        <title>Genomic Encyclopedia of Type Strains, Phase III (KMG-III): the genomes of soil and plant-associated and newly described type strains.</title>
        <authorList>
            <person name="Whitman W."/>
        </authorList>
    </citation>
    <scope>NUCLEOTIDE SEQUENCE [LARGE SCALE GENOMIC DNA]</scope>
    <source>
        <strain evidence="1 2">CECT 8803</strain>
    </source>
</reference>
<keyword evidence="2" id="KW-1185">Reference proteome</keyword>
<evidence type="ECO:0000313" key="2">
    <source>
        <dbReference type="Proteomes" id="UP000581135"/>
    </source>
</evidence>
<dbReference type="Proteomes" id="UP000581135">
    <property type="component" value="Unassembled WGS sequence"/>
</dbReference>
<dbReference type="AlphaFoldDB" id="A0A839SX76"/>